<organism evidence="2 3">
    <name type="scientific">Prorocentrum cordatum</name>
    <dbReference type="NCBI Taxonomy" id="2364126"/>
    <lineage>
        <taxon>Eukaryota</taxon>
        <taxon>Sar</taxon>
        <taxon>Alveolata</taxon>
        <taxon>Dinophyceae</taxon>
        <taxon>Prorocentrales</taxon>
        <taxon>Prorocentraceae</taxon>
        <taxon>Prorocentrum</taxon>
    </lineage>
</organism>
<dbReference type="InterPro" id="IPR001345">
    <property type="entry name" value="PG/BPGM_mutase_AS"/>
</dbReference>
<dbReference type="Pfam" id="PF00300">
    <property type="entry name" value="His_Phos_1"/>
    <property type="match status" value="1"/>
</dbReference>
<feature type="region of interest" description="Disordered" evidence="1">
    <location>
        <begin position="247"/>
        <end position="292"/>
    </location>
</feature>
<keyword evidence="3" id="KW-1185">Reference proteome</keyword>
<dbReference type="CDD" id="cd07067">
    <property type="entry name" value="HP_PGM_like"/>
    <property type="match status" value="1"/>
</dbReference>
<sequence length="292" mass="31473">MVKTLFLVRHGEALHNIEEQKARKAASVRAEAQGLESGSEAWKAAVEAARKACLTAEGLRDAALSDAGRAQAALSRTELEELTSASSGLPAPARVLVSPLQRTLQTAAHMFPGHGATQVCEDLRERETCLPCDTPSPPRDMMGCELFSHMDFRDPLATRAVGGPCGEDNALLRRRIRRFVQEGIATMQEDVLCLVTHKAYLRELERGVLGHPGASEFGCGEVRVYDVALAADGTVAAVLRHSRACPWEPPAAEEPRPRSPQAGYTGCVPQSPPSPVARESARPFEGSMVQVF</sequence>
<dbReference type="EMBL" id="CAUYUJ010018226">
    <property type="protein sequence ID" value="CAK0881785.1"/>
    <property type="molecule type" value="Genomic_DNA"/>
</dbReference>
<dbReference type="PROSITE" id="PS00175">
    <property type="entry name" value="PG_MUTASE"/>
    <property type="match status" value="1"/>
</dbReference>
<evidence type="ECO:0000313" key="3">
    <source>
        <dbReference type="Proteomes" id="UP001189429"/>
    </source>
</evidence>
<proteinExistence type="predicted"/>
<reference evidence="2" key="1">
    <citation type="submission" date="2023-10" db="EMBL/GenBank/DDBJ databases">
        <authorList>
            <person name="Chen Y."/>
            <person name="Shah S."/>
            <person name="Dougan E. K."/>
            <person name="Thang M."/>
            <person name="Chan C."/>
        </authorList>
    </citation>
    <scope>NUCLEOTIDE SEQUENCE [LARGE SCALE GENOMIC DNA]</scope>
</reference>
<dbReference type="PANTHER" id="PTHR48100:SF44">
    <property type="entry name" value="PHOSPHATASE C1620.13-RELATED"/>
    <property type="match status" value="1"/>
</dbReference>
<dbReference type="InterPro" id="IPR029033">
    <property type="entry name" value="His_PPase_superfam"/>
</dbReference>
<dbReference type="InterPro" id="IPR013078">
    <property type="entry name" value="His_Pase_superF_clade-1"/>
</dbReference>
<dbReference type="InterPro" id="IPR050275">
    <property type="entry name" value="PGM_Phosphatase"/>
</dbReference>
<gene>
    <name evidence="2" type="ORF">PCOR1329_LOCUS64507</name>
</gene>
<evidence type="ECO:0000313" key="2">
    <source>
        <dbReference type="EMBL" id="CAK0881785.1"/>
    </source>
</evidence>
<dbReference type="SUPFAM" id="SSF53254">
    <property type="entry name" value="Phosphoglycerate mutase-like"/>
    <property type="match status" value="1"/>
</dbReference>
<evidence type="ECO:0000256" key="1">
    <source>
        <dbReference type="SAM" id="MobiDB-lite"/>
    </source>
</evidence>
<dbReference type="Proteomes" id="UP001189429">
    <property type="component" value="Unassembled WGS sequence"/>
</dbReference>
<accession>A0ABN9WAB0</accession>
<dbReference type="Gene3D" id="3.40.50.1240">
    <property type="entry name" value="Phosphoglycerate mutase-like"/>
    <property type="match status" value="1"/>
</dbReference>
<evidence type="ECO:0008006" key="4">
    <source>
        <dbReference type="Google" id="ProtNLM"/>
    </source>
</evidence>
<dbReference type="PANTHER" id="PTHR48100">
    <property type="entry name" value="BROAD-SPECIFICITY PHOSPHATASE YOR283W-RELATED"/>
    <property type="match status" value="1"/>
</dbReference>
<comment type="caution">
    <text evidence="2">The sequence shown here is derived from an EMBL/GenBank/DDBJ whole genome shotgun (WGS) entry which is preliminary data.</text>
</comment>
<name>A0ABN9WAB0_9DINO</name>
<protein>
    <recommendedName>
        <fullName evidence="4">Phosphoglycerate mutase (2,3-diphosphoglycerate-dependent)</fullName>
    </recommendedName>
</protein>
<dbReference type="SMART" id="SM00855">
    <property type="entry name" value="PGAM"/>
    <property type="match status" value="1"/>
</dbReference>